<reference evidence="1 2" key="1">
    <citation type="submission" date="2019-03" db="EMBL/GenBank/DDBJ databases">
        <title>Single cell metagenomics reveals metabolic interactions within the superorganism composed of flagellate Streblomastix strix and complex community of Bacteroidetes bacteria on its surface.</title>
        <authorList>
            <person name="Treitli S.C."/>
            <person name="Kolisko M."/>
            <person name="Husnik F."/>
            <person name="Keeling P."/>
            <person name="Hampl V."/>
        </authorList>
    </citation>
    <scope>NUCLEOTIDE SEQUENCE [LARGE SCALE GENOMIC DNA]</scope>
    <source>
        <strain evidence="1">ST1C</strain>
    </source>
</reference>
<gene>
    <name evidence="1" type="ORF">EZS28_035187</name>
</gene>
<sequence length="505" mass="57505">MTIGCIDNNRQYIRQEGSLNLAQNDKEADCLESASFDSAKDNERARYGDRGSVDPKIINDGNAGCADQGSTDLAKNDRLAGTLKLEQVETTFSRILRLSRGRSGKVLENLWPNILTIGINASNCHSYLLKRNRHLNDSGSCRGCLESPIYPPTQGLNDQNRLVVRISLFPGRQKTQIVSRLLLQSEIFSLKAIYFGARHAPLFFHKTLCPVVKGIQQKKEAVSQCIDELLMDEIMQQISLEANNDSKVSKMEDRFKIKSVINDIPQIQEDNSNVGLVEKDSTVQTICESQFMTLTYDSWTTRQDCLSLPSTNGGPELAFTTLVAYPSHVSSELCEYKKKRRQVEVKRTDAYSEKILPSGRDTLNAPRGHKDEQLFKLILSKRQFTSEAIDRVIEGCRIIWRRHCQRIGEFEEFQLTSSKILEIQMTVKDQEMMKSNFLAQQGQFQSTDSNTNASWTAIGMQLKIQGFLEKEIYEFKSIGLEQLETRIALDNWTQKFRRVMIMTRL</sequence>
<accession>A0A5J4UEU0</accession>
<name>A0A5J4UEU0_9EUKA</name>
<comment type="caution">
    <text evidence="1">The sequence shown here is derived from an EMBL/GenBank/DDBJ whole genome shotgun (WGS) entry which is preliminary data.</text>
</comment>
<dbReference type="Proteomes" id="UP000324800">
    <property type="component" value="Unassembled WGS sequence"/>
</dbReference>
<protein>
    <submittedName>
        <fullName evidence="1">Uncharacterized protein</fullName>
    </submittedName>
</protein>
<evidence type="ECO:0000313" key="2">
    <source>
        <dbReference type="Proteomes" id="UP000324800"/>
    </source>
</evidence>
<evidence type="ECO:0000313" key="1">
    <source>
        <dbReference type="EMBL" id="KAA6369286.1"/>
    </source>
</evidence>
<proteinExistence type="predicted"/>
<dbReference type="AlphaFoldDB" id="A0A5J4UEU0"/>
<organism evidence="1 2">
    <name type="scientific">Streblomastix strix</name>
    <dbReference type="NCBI Taxonomy" id="222440"/>
    <lineage>
        <taxon>Eukaryota</taxon>
        <taxon>Metamonada</taxon>
        <taxon>Preaxostyla</taxon>
        <taxon>Oxymonadida</taxon>
        <taxon>Streblomastigidae</taxon>
        <taxon>Streblomastix</taxon>
    </lineage>
</organism>
<dbReference type="EMBL" id="SNRW01016520">
    <property type="protein sequence ID" value="KAA6369286.1"/>
    <property type="molecule type" value="Genomic_DNA"/>
</dbReference>